<dbReference type="Proteomes" id="UP001154282">
    <property type="component" value="Unassembled WGS sequence"/>
</dbReference>
<dbReference type="Pfam" id="PF01582">
    <property type="entry name" value="TIR"/>
    <property type="match status" value="1"/>
</dbReference>
<reference evidence="6" key="1">
    <citation type="submission" date="2022-08" db="EMBL/GenBank/DDBJ databases">
        <authorList>
            <person name="Gutierrez-Valencia J."/>
        </authorList>
    </citation>
    <scope>NUCLEOTIDE SEQUENCE</scope>
</reference>
<dbReference type="EMBL" id="CAMGYJ010000009">
    <property type="protein sequence ID" value="CAI0538608.1"/>
    <property type="molecule type" value="Genomic_DNA"/>
</dbReference>
<keyword evidence="2" id="KW-0378">Hydrolase</keyword>
<dbReference type="PANTHER" id="PTHR32009">
    <property type="entry name" value="TMV RESISTANCE PROTEIN N-LIKE"/>
    <property type="match status" value="1"/>
</dbReference>
<evidence type="ECO:0000259" key="5">
    <source>
        <dbReference type="PROSITE" id="PS50104"/>
    </source>
</evidence>
<dbReference type="SUPFAM" id="SSF52200">
    <property type="entry name" value="Toll/Interleukin receptor TIR domain"/>
    <property type="match status" value="1"/>
</dbReference>
<dbReference type="GO" id="GO:0061809">
    <property type="term" value="F:NAD+ nucleosidase activity, cyclic ADP-ribose generating"/>
    <property type="evidence" value="ECO:0007669"/>
    <property type="project" value="UniProtKB-EC"/>
</dbReference>
<evidence type="ECO:0000256" key="2">
    <source>
        <dbReference type="ARBA" id="ARBA00022801"/>
    </source>
</evidence>
<sequence length="121" mass="14026">MASSFLLLDPLPAVEYEIFLSFREPDVRTTFVDFLWRLLDRPKIRTLLNDEELRKGEKIAPSLVKAIGESKIYILILSPGYASSKWCLQELALMVEHCKKDESRHVIQPIFYSMEPGDVRL</sequence>
<evidence type="ECO:0000313" key="7">
    <source>
        <dbReference type="Proteomes" id="UP001154282"/>
    </source>
</evidence>
<evidence type="ECO:0000256" key="1">
    <source>
        <dbReference type="ARBA" id="ARBA00011982"/>
    </source>
</evidence>
<evidence type="ECO:0000313" key="6">
    <source>
        <dbReference type="EMBL" id="CAI0538608.1"/>
    </source>
</evidence>
<dbReference type="InterPro" id="IPR000157">
    <property type="entry name" value="TIR_dom"/>
</dbReference>
<dbReference type="Gene3D" id="3.40.50.10140">
    <property type="entry name" value="Toll/interleukin-1 receptor homology (TIR) domain"/>
    <property type="match status" value="1"/>
</dbReference>
<dbReference type="EC" id="3.2.2.6" evidence="1"/>
<dbReference type="GO" id="GO:0007165">
    <property type="term" value="P:signal transduction"/>
    <property type="evidence" value="ECO:0007669"/>
    <property type="project" value="InterPro"/>
</dbReference>
<dbReference type="PANTHER" id="PTHR32009:SF39">
    <property type="entry name" value="TIR DOMAIN-CONTAINING PROTEIN"/>
    <property type="match status" value="1"/>
</dbReference>
<comment type="catalytic activity">
    <reaction evidence="4">
        <text>NAD(+) + H2O = ADP-D-ribose + nicotinamide + H(+)</text>
        <dbReference type="Rhea" id="RHEA:16301"/>
        <dbReference type="ChEBI" id="CHEBI:15377"/>
        <dbReference type="ChEBI" id="CHEBI:15378"/>
        <dbReference type="ChEBI" id="CHEBI:17154"/>
        <dbReference type="ChEBI" id="CHEBI:57540"/>
        <dbReference type="ChEBI" id="CHEBI:57967"/>
        <dbReference type="EC" id="3.2.2.6"/>
    </reaction>
    <physiologicalReaction direction="left-to-right" evidence="4">
        <dbReference type="Rhea" id="RHEA:16302"/>
    </physiologicalReaction>
</comment>
<organism evidence="6 7">
    <name type="scientific">Linum tenue</name>
    <dbReference type="NCBI Taxonomy" id="586396"/>
    <lineage>
        <taxon>Eukaryota</taxon>
        <taxon>Viridiplantae</taxon>
        <taxon>Streptophyta</taxon>
        <taxon>Embryophyta</taxon>
        <taxon>Tracheophyta</taxon>
        <taxon>Spermatophyta</taxon>
        <taxon>Magnoliopsida</taxon>
        <taxon>eudicotyledons</taxon>
        <taxon>Gunneridae</taxon>
        <taxon>Pentapetalae</taxon>
        <taxon>rosids</taxon>
        <taxon>fabids</taxon>
        <taxon>Malpighiales</taxon>
        <taxon>Linaceae</taxon>
        <taxon>Linum</taxon>
    </lineage>
</organism>
<gene>
    <name evidence="6" type="ORF">LITE_LOCUS41298</name>
</gene>
<keyword evidence="3" id="KW-0520">NAD</keyword>
<evidence type="ECO:0000256" key="4">
    <source>
        <dbReference type="ARBA" id="ARBA00047304"/>
    </source>
</evidence>
<protein>
    <recommendedName>
        <fullName evidence="1">ADP-ribosyl cyclase/cyclic ADP-ribose hydrolase</fullName>
        <ecNumber evidence="1">3.2.2.6</ecNumber>
    </recommendedName>
</protein>
<evidence type="ECO:0000256" key="3">
    <source>
        <dbReference type="ARBA" id="ARBA00023027"/>
    </source>
</evidence>
<feature type="domain" description="TIR" evidence="5">
    <location>
        <begin position="14"/>
        <end position="121"/>
    </location>
</feature>
<comment type="caution">
    <text evidence="6">The sequence shown here is derived from an EMBL/GenBank/DDBJ whole genome shotgun (WGS) entry which is preliminary data.</text>
</comment>
<dbReference type="SMART" id="SM00255">
    <property type="entry name" value="TIR"/>
    <property type="match status" value="1"/>
</dbReference>
<dbReference type="PROSITE" id="PS50104">
    <property type="entry name" value="TIR"/>
    <property type="match status" value="1"/>
</dbReference>
<dbReference type="AlphaFoldDB" id="A0AAV0Q3V7"/>
<accession>A0AAV0Q3V7</accession>
<proteinExistence type="predicted"/>
<name>A0AAV0Q3V7_9ROSI</name>
<keyword evidence="7" id="KW-1185">Reference proteome</keyword>
<dbReference type="InterPro" id="IPR035897">
    <property type="entry name" value="Toll_tir_struct_dom_sf"/>
</dbReference>